<evidence type="ECO:0000256" key="1">
    <source>
        <dbReference type="SAM" id="Phobius"/>
    </source>
</evidence>
<feature type="transmembrane region" description="Helical" evidence="1">
    <location>
        <begin position="252"/>
        <end position="273"/>
    </location>
</feature>
<dbReference type="RefSeq" id="WP_213126563.1">
    <property type="nucleotide sequence ID" value="NZ_JAGYPG010000004.1"/>
</dbReference>
<dbReference type="Gene3D" id="1.10.1740.10">
    <property type="match status" value="1"/>
</dbReference>
<dbReference type="AlphaFoldDB" id="A0A942TIE1"/>
<keyword evidence="1" id="KW-0812">Transmembrane</keyword>
<dbReference type="SUPFAM" id="SSF88946">
    <property type="entry name" value="Sigma2 domain of RNA polymerase sigma factors"/>
    <property type="match status" value="1"/>
</dbReference>
<dbReference type="InterPro" id="IPR013324">
    <property type="entry name" value="RNA_pol_sigma_r3/r4-like"/>
</dbReference>
<dbReference type="Gene3D" id="2.60.40.1630">
    <property type="entry name" value="bacillus anthracis domain"/>
    <property type="match status" value="1"/>
</dbReference>
<proteinExistence type="predicted"/>
<dbReference type="Proteomes" id="UP000681414">
    <property type="component" value="Unassembled WGS sequence"/>
</dbReference>
<dbReference type="Pfam" id="PF13786">
    <property type="entry name" value="DUF4179"/>
    <property type="match status" value="1"/>
</dbReference>
<dbReference type="SUPFAM" id="SSF88659">
    <property type="entry name" value="Sigma3 and sigma4 domains of RNA polymerase sigma factors"/>
    <property type="match status" value="1"/>
</dbReference>
<keyword evidence="4" id="KW-1185">Reference proteome</keyword>
<dbReference type="InterPro" id="IPR025436">
    <property type="entry name" value="DUF4179"/>
</dbReference>
<keyword evidence="1" id="KW-1133">Transmembrane helix</keyword>
<protein>
    <submittedName>
        <fullName evidence="3">DUF4179 domain-containing protein</fullName>
    </submittedName>
</protein>
<evidence type="ECO:0000259" key="2">
    <source>
        <dbReference type="Pfam" id="PF13786"/>
    </source>
</evidence>
<dbReference type="GO" id="GO:0006352">
    <property type="term" value="P:DNA-templated transcription initiation"/>
    <property type="evidence" value="ECO:0007669"/>
    <property type="project" value="InterPro"/>
</dbReference>
<sequence>MIPAKIDPMSITTIRERDVESIVEWFDQHKQSFYILGRSYFRNQRQMEDLFYRSIIKVHKEWPRFKKEISFKTWVTSIFLHFCRELSKDSSLQVSEEGKIRQELFKVLDQLNEYEKEAVVLTYVIGITREEAAHLLQVSMDKMNELLFSGIQSLRKEIGYGSSFNSCKEYHKNYIDYLERTLERSKKIDFEMHIYHCQDCQEDFGTFQDVMLNLAERIEDFYVPSGFMENVKDKLAKKEKHKQQKNMRRKRVGLVFANVFAILIGIEVFTGSFTNLYSTWTEEDPQLRAFLQHGLGERLNMEAESNGIKIKIKSVIADDIQTLVFYEIEDRNKDNQYVMNYDDGVFAENKHEIMSREASPRYYPPDLKSDLNNKEKNVFHGKLSLLPLKTDDGTIKLKITKLEKLIRDSSDQNRSMAYKSMAYEAGEWNFEIPVTKHPSLEYVLDEEIKVEGIPVRFDKLTIAPTVTILLSSFIYELPEKRVNGINFDNLKVNNKIVKADQYGYSYTYSNNDWSSFQTQFDPLFVENPKEVNIQFESVHLTIDDPKTIELDASKSYPQTFEYVGSTISIDKVEVGQTAHVVISNHEIKNRGYEWISFNIESDDEIITGFTDRNSEGVFIDKNGIEYDENENPFIYEEIEQPRYFSTVESIEIHSNNAEKSVIPKRLKIYEYSTTKYLDDVVKISLK</sequence>
<evidence type="ECO:0000313" key="3">
    <source>
        <dbReference type="EMBL" id="MBS4197326.1"/>
    </source>
</evidence>
<dbReference type="InterPro" id="IPR013325">
    <property type="entry name" value="RNA_pol_sigma_r2"/>
</dbReference>
<feature type="domain" description="DUF4179" evidence="2">
    <location>
        <begin position="245"/>
        <end position="330"/>
    </location>
</feature>
<comment type="caution">
    <text evidence="3">The sequence shown here is derived from an EMBL/GenBank/DDBJ whole genome shotgun (WGS) entry which is preliminary data.</text>
</comment>
<name>A0A942TIE1_9BACI</name>
<accession>A0A942TIE1</accession>
<gene>
    <name evidence="3" type="ORF">KHA97_19975</name>
</gene>
<evidence type="ECO:0000313" key="4">
    <source>
        <dbReference type="Proteomes" id="UP000681414"/>
    </source>
</evidence>
<reference evidence="3 4" key="1">
    <citation type="submission" date="2021-05" db="EMBL/GenBank/DDBJ databases">
        <title>Novel Bacillus species.</title>
        <authorList>
            <person name="Liu G."/>
        </authorList>
    </citation>
    <scope>NUCLEOTIDE SEQUENCE [LARGE SCALE GENOMIC DNA]</scope>
    <source>
        <strain evidence="4">FJAT-49780</strain>
    </source>
</reference>
<dbReference type="EMBL" id="JAGYPG010000004">
    <property type="protein sequence ID" value="MBS4197326.1"/>
    <property type="molecule type" value="Genomic_DNA"/>
</dbReference>
<dbReference type="GO" id="GO:0003700">
    <property type="term" value="F:DNA-binding transcription factor activity"/>
    <property type="evidence" value="ECO:0007669"/>
    <property type="project" value="InterPro"/>
</dbReference>
<dbReference type="InterPro" id="IPR036388">
    <property type="entry name" value="WH-like_DNA-bd_sf"/>
</dbReference>
<keyword evidence="1" id="KW-0472">Membrane</keyword>
<dbReference type="Gene3D" id="1.10.10.10">
    <property type="entry name" value="Winged helix-like DNA-binding domain superfamily/Winged helix DNA-binding domain"/>
    <property type="match status" value="1"/>
</dbReference>
<organism evidence="3 4">
    <name type="scientific">Lederbergia citri</name>
    <dbReference type="NCBI Taxonomy" id="2833580"/>
    <lineage>
        <taxon>Bacteria</taxon>
        <taxon>Bacillati</taxon>
        <taxon>Bacillota</taxon>
        <taxon>Bacilli</taxon>
        <taxon>Bacillales</taxon>
        <taxon>Bacillaceae</taxon>
        <taxon>Lederbergia</taxon>
    </lineage>
</organism>